<dbReference type="Proteomes" id="UP000245207">
    <property type="component" value="Unassembled WGS sequence"/>
</dbReference>
<geneLocation type="mitochondrion" evidence="7"/>
<comment type="similarity">
    <text evidence="6">Belongs to the major facilitator superfamily. Phosphate:H(+) symporter (TC 2.A.1.9) family.</text>
</comment>
<keyword evidence="4" id="KW-1133">Transmembrane helix</keyword>
<evidence type="ECO:0000256" key="5">
    <source>
        <dbReference type="ARBA" id="ARBA00023136"/>
    </source>
</evidence>
<comment type="caution">
    <text evidence="7">The sequence shown here is derived from an EMBL/GenBank/DDBJ whole genome shotgun (WGS) entry which is preliminary data.</text>
</comment>
<dbReference type="AlphaFoldDB" id="A0A2U1N427"/>
<keyword evidence="5" id="KW-0472">Membrane</keyword>
<evidence type="ECO:0000313" key="8">
    <source>
        <dbReference type="Proteomes" id="UP000245207"/>
    </source>
</evidence>
<keyword evidence="7" id="KW-0496">Mitochondrion</keyword>
<keyword evidence="2" id="KW-0813">Transport</keyword>
<evidence type="ECO:0000313" key="7">
    <source>
        <dbReference type="EMBL" id="PWA68246.1"/>
    </source>
</evidence>
<dbReference type="OrthoDB" id="10262656at2759"/>
<accession>A0A2U1N427</accession>
<sequence>MATIADSRCLLNELTKQSGNEVLNWETLHFHKKDELESASNVPDVEEKTREGKDSNLISLLKNWPLMSSIIVYCIFSLHDMAYTEIFSLWAVSPTSLGGLNYSTENVGTILSITGENIGANSLKLTSLYPILERIFGPIVVARICGVLSIPILQSYPFIALLSGFMLAFTLNCASVVKNVLSVSIITSTFMLQNKAVDQRQRGAANGIAMTLQSICKAIGPACGGALRPYDIFHIERNRGNWSSDDV</sequence>
<comment type="subcellular location">
    <subcellularLocation>
        <location evidence="1">Membrane</location>
        <topology evidence="1">Multi-pass membrane protein</topology>
    </subcellularLocation>
</comment>
<organism evidence="7 8">
    <name type="scientific">Artemisia annua</name>
    <name type="common">Sweet wormwood</name>
    <dbReference type="NCBI Taxonomy" id="35608"/>
    <lineage>
        <taxon>Eukaryota</taxon>
        <taxon>Viridiplantae</taxon>
        <taxon>Streptophyta</taxon>
        <taxon>Embryophyta</taxon>
        <taxon>Tracheophyta</taxon>
        <taxon>Spermatophyta</taxon>
        <taxon>Magnoliopsida</taxon>
        <taxon>eudicotyledons</taxon>
        <taxon>Gunneridae</taxon>
        <taxon>Pentapetalae</taxon>
        <taxon>asterids</taxon>
        <taxon>campanulids</taxon>
        <taxon>Asterales</taxon>
        <taxon>Asteraceae</taxon>
        <taxon>Asteroideae</taxon>
        <taxon>Anthemideae</taxon>
        <taxon>Artemisiinae</taxon>
        <taxon>Artemisia</taxon>
    </lineage>
</organism>
<dbReference type="GO" id="GO:0005886">
    <property type="term" value="C:plasma membrane"/>
    <property type="evidence" value="ECO:0007669"/>
    <property type="project" value="TreeGrafter"/>
</dbReference>
<dbReference type="InterPro" id="IPR036259">
    <property type="entry name" value="MFS_trans_sf"/>
</dbReference>
<dbReference type="SUPFAM" id="SSF103473">
    <property type="entry name" value="MFS general substrate transporter"/>
    <property type="match status" value="1"/>
</dbReference>
<keyword evidence="8" id="KW-1185">Reference proteome</keyword>
<dbReference type="GO" id="GO:0090333">
    <property type="term" value="P:regulation of stomatal closure"/>
    <property type="evidence" value="ECO:0007669"/>
    <property type="project" value="TreeGrafter"/>
</dbReference>
<proteinExistence type="inferred from homology"/>
<evidence type="ECO:0000256" key="6">
    <source>
        <dbReference type="ARBA" id="ARBA00044504"/>
    </source>
</evidence>
<evidence type="ECO:0000256" key="4">
    <source>
        <dbReference type="ARBA" id="ARBA00022989"/>
    </source>
</evidence>
<dbReference type="GO" id="GO:0009705">
    <property type="term" value="C:plant-type vacuole membrane"/>
    <property type="evidence" value="ECO:0007669"/>
    <property type="project" value="TreeGrafter"/>
</dbReference>
<dbReference type="EMBL" id="PKPP01003677">
    <property type="protein sequence ID" value="PWA68246.1"/>
    <property type="molecule type" value="Genomic_DNA"/>
</dbReference>
<evidence type="ECO:0000256" key="3">
    <source>
        <dbReference type="ARBA" id="ARBA00022692"/>
    </source>
</evidence>
<evidence type="ECO:0000256" key="1">
    <source>
        <dbReference type="ARBA" id="ARBA00004141"/>
    </source>
</evidence>
<dbReference type="PANTHER" id="PTHR23504">
    <property type="entry name" value="MAJOR FACILITATOR SUPERFAMILY DOMAIN-CONTAINING PROTEIN 10"/>
    <property type="match status" value="1"/>
</dbReference>
<dbReference type="GO" id="GO:0022821">
    <property type="term" value="F:solute:potassium antiporter activity"/>
    <property type="evidence" value="ECO:0007669"/>
    <property type="project" value="TreeGrafter"/>
</dbReference>
<evidence type="ECO:0000256" key="2">
    <source>
        <dbReference type="ARBA" id="ARBA00022448"/>
    </source>
</evidence>
<name>A0A2U1N427_ARTAN</name>
<gene>
    <name evidence="7" type="ORF">CTI12_AA310850</name>
</gene>
<dbReference type="Gene3D" id="1.20.1250.20">
    <property type="entry name" value="MFS general substrate transporter like domains"/>
    <property type="match status" value="1"/>
</dbReference>
<keyword evidence="3" id="KW-0812">Transmembrane</keyword>
<reference evidence="7 8" key="1">
    <citation type="journal article" date="2018" name="Mol. Plant">
        <title>The genome of Artemisia annua provides insight into the evolution of Asteraceae family and artemisinin biosynthesis.</title>
        <authorList>
            <person name="Shen Q."/>
            <person name="Zhang L."/>
            <person name="Liao Z."/>
            <person name="Wang S."/>
            <person name="Yan T."/>
            <person name="Shi P."/>
            <person name="Liu M."/>
            <person name="Fu X."/>
            <person name="Pan Q."/>
            <person name="Wang Y."/>
            <person name="Lv Z."/>
            <person name="Lu X."/>
            <person name="Zhang F."/>
            <person name="Jiang W."/>
            <person name="Ma Y."/>
            <person name="Chen M."/>
            <person name="Hao X."/>
            <person name="Li L."/>
            <person name="Tang Y."/>
            <person name="Lv G."/>
            <person name="Zhou Y."/>
            <person name="Sun X."/>
            <person name="Brodelius P.E."/>
            <person name="Rose J.K.C."/>
            <person name="Tang K."/>
        </authorList>
    </citation>
    <scope>NUCLEOTIDE SEQUENCE [LARGE SCALE GENOMIC DNA]</scope>
    <source>
        <strain evidence="8">cv. Huhao1</strain>
        <tissue evidence="7">Leaf</tissue>
    </source>
</reference>
<dbReference type="PANTHER" id="PTHR23504:SF114">
    <property type="entry name" value="PROTEIN ZINC INDUCED FACILITATOR-LIKE 1"/>
    <property type="match status" value="1"/>
</dbReference>
<protein>
    <submittedName>
        <fullName evidence="7">Major facilitator superfamily domain protein</fullName>
    </submittedName>
</protein>